<evidence type="ECO:0000256" key="4">
    <source>
        <dbReference type="ARBA" id="ARBA00022618"/>
    </source>
</evidence>
<reference evidence="11 12" key="1">
    <citation type="submission" date="2022-11" db="EMBL/GenBank/DDBJ databases">
        <authorList>
            <person name="Caiyu Z."/>
        </authorList>
    </citation>
    <scope>NUCLEOTIDE SEQUENCE [LARGE SCALE GENOMIC DNA]</scope>
    <source>
        <strain evidence="11 12">YR-4</strain>
    </source>
</reference>
<evidence type="ECO:0000256" key="2">
    <source>
        <dbReference type="ARBA" id="ARBA00015195"/>
    </source>
</evidence>
<keyword evidence="3" id="KW-0963">Cytoplasm</keyword>
<dbReference type="InterPro" id="IPR036192">
    <property type="entry name" value="Cell_div_ZapA-like_sf"/>
</dbReference>
<evidence type="ECO:0000313" key="11">
    <source>
        <dbReference type="EMBL" id="MCY1713717.1"/>
    </source>
</evidence>
<name>A0ABT4BS46_9FIRM</name>
<comment type="caution">
    <text evidence="11">The sequence shown here is derived from an EMBL/GenBank/DDBJ whole genome shotgun (WGS) entry which is preliminary data.</text>
</comment>
<dbReference type="Pfam" id="PF05164">
    <property type="entry name" value="ZapA"/>
    <property type="match status" value="1"/>
</dbReference>
<proteinExistence type="predicted"/>
<evidence type="ECO:0000256" key="1">
    <source>
        <dbReference type="ARBA" id="ARBA00004496"/>
    </source>
</evidence>
<feature type="compositionally biased region" description="Basic and acidic residues" evidence="10">
    <location>
        <begin position="121"/>
        <end position="130"/>
    </location>
</feature>
<evidence type="ECO:0000256" key="5">
    <source>
        <dbReference type="ARBA" id="ARBA00023210"/>
    </source>
</evidence>
<protein>
    <recommendedName>
        <fullName evidence="2">Cell division protein ZapA</fullName>
    </recommendedName>
    <alternativeName>
        <fullName evidence="9">Z ring-associated protein ZapA</fullName>
    </alternativeName>
</protein>
<comment type="subcellular location">
    <subcellularLocation>
        <location evidence="1">Cytoplasm</location>
    </subcellularLocation>
</comment>
<evidence type="ECO:0000256" key="8">
    <source>
        <dbReference type="ARBA" id="ARBA00026068"/>
    </source>
</evidence>
<evidence type="ECO:0000256" key="9">
    <source>
        <dbReference type="ARBA" id="ARBA00033158"/>
    </source>
</evidence>
<dbReference type="GO" id="GO:0051301">
    <property type="term" value="P:cell division"/>
    <property type="evidence" value="ECO:0007669"/>
    <property type="project" value="UniProtKB-KW"/>
</dbReference>
<dbReference type="PANTHER" id="PTHR34981">
    <property type="entry name" value="CELL DIVISION PROTEIN ZAPA"/>
    <property type="match status" value="1"/>
</dbReference>
<evidence type="ECO:0000256" key="7">
    <source>
        <dbReference type="ARBA" id="ARBA00024910"/>
    </source>
</evidence>
<comment type="function">
    <text evidence="7">Activator of cell division through the inhibition of FtsZ GTPase activity, therefore promoting FtsZ assembly into bundles of protofilaments necessary for the formation of the division Z ring. It is recruited early at mid-cell but it is not essential for cell division.</text>
</comment>
<evidence type="ECO:0000256" key="6">
    <source>
        <dbReference type="ARBA" id="ARBA00023306"/>
    </source>
</evidence>
<gene>
    <name evidence="11" type="ORF">OUY18_05540</name>
</gene>
<dbReference type="PANTHER" id="PTHR34981:SF1">
    <property type="entry name" value="CELL DIVISION PROTEIN ZAPA"/>
    <property type="match status" value="1"/>
</dbReference>
<feature type="region of interest" description="Disordered" evidence="10">
    <location>
        <begin position="107"/>
        <end position="154"/>
    </location>
</feature>
<evidence type="ECO:0000256" key="3">
    <source>
        <dbReference type="ARBA" id="ARBA00022490"/>
    </source>
</evidence>
<dbReference type="RefSeq" id="WP_268057738.1">
    <property type="nucleotide sequence ID" value="NZ_JAPOHA010000004.1"/>
</dbReference>
<comment type="subunit">
    <text evidence="8">Homodimer. Interacts with FtsZ.</text>
</comment>
<accession>A0ABT4BS46</accession>
<keyword evidence="4 11" id="KW-0132">Cell division</keyword>
<evidence type="ECO:0000256" key="10">
    <source>
        <dbReference type="SAM" id="MobiDB-lite"/>
    </source>
</evidence>
<sequence length="174" mass="19525">MSKNRVRLNICGCECVIGSDDSESYVRSLGDEVEKAIEDITGKNDRVSITMAAIITALRFCDEAQKSSGGADNLRSQIKDYLEDSSHARMEAEEAKREVERLKQEIQTLRGRLAENEGQEEDKPREEPRVQKPIAAGSPVQRPQAGSYSRVVREGATAEQDDFINFFEKKNDEL</sequence>
<dbReference type="EMBL" id="JAPOHA010000004">
    <property type="protein sequence ID" value="MCY1713717.1"/>
    <property type="molecule type" value="Genomic_DNA"/>
</dbReference>
<dbReference type="Proteomes" id="UP001082703">
    <property type="component" value="Unassembled WGS sequence"/>
</dbReference>
<organism evidence="11 12">
    <name type="scientific">Caproiciproducens galactitolivorans</name>
    <dbReference type="NCBI Taxonomy" id="642589"/>
    <lineage>
        <taxon>Bacteria</taxon>
        <taxon>Bacillati</taxon>
        <taxon>Bacillota</taxon>
        <taxon>Clostridia</taxon>
        <taxon>Eubacteriales</taxon>
        <taxon>Acutalibacteraceae</taxon>
        <taxon>Caproiciproducens</taxon>
    </lineage>
</organism>
<keyword evidence="12" id="KW-1185">Reference proteome</keyword>
<keyword evidence="5" id="KW-0717">Septation</keyword>
<dbReference type="InterPro" id="IPR053712">
    <property type="entry name" value="Bac_CellDiv_Activator"/>
</dbReference>
<dbReference type="SUPFAM" id="SSF102829">
    <property type="entry name" value="Cell division protein ZapA-like"/>
    <property type="match status" value="1"/>
</dbReference>
<keyword evidence="6" id="KW-0131">Cell cycle</keyword>
<dbReference type="InterPro" id="IPR007838">
    <property type="entry name" value="Cell_div_ZapA-like"/>
</dbReference>
<evidence type="ECO:0000313" key="12">
    <source>
        <dbReference type="Proteomes" id="UP001082703"/>
    </source>
</evidence>
<dbReference type="Gene3D" id="6.10.250.790">
    <property type="match status" value="1"/>
</dbReference>